<proteinExistence type="predicted"/>
<keyword evidence="2" id="KW-1133">Transmembrane helix</keyword>
<dbReference type="InParanoid" id="G5EGM7"/>
<dbReference type="AGR" id="WB:WBGene00003979"/>
<feature type="compositionally biased region" description="Low complexity" evidence="1">
    <location>
        <begin position="254"/>
        <end position="274"/>
    </location>
</feature>
<evidence type="ECO:0000256" key="2">
    <source>
        <dbReference type="SAM" id="Phobius"/>
    </source>
</evidence>
<accession>G5EGM7</accession>
<dbReference type="CTD" id="174819"/>
<dbReference type="Bgee" id="WBGene00003979">
    <property type="expression patterns" value="Expressed in embryo and 4 other cell types or tissues"/>
</dbReference>
<keyword evidence="4" id="KW-1185">Reference proteome</keyword>
<dbReference type="WormBase" id="T27D12.4a">
    <property type="protein sequence ID" value="CE46452"/>
    <property type="gene ID" value="WBGene00003979"/>
    <property type="gene designation" value="pes-5"/>
</dbReference>
<feature type="compositionally biased region" description="Polar residues" evidence="1">
    <location>
        <begin position="187"/>
        <end position="205"/>
    </location>
</feature>
<evidence type="ECO:0000313" key="4">
    <source>
        <dbReference type="Proteomes" id="UP000001940"/>
    </source>
</evidence>
<gene>
    <name evidence="3 5" type="primary">pes-5</name>
    <name evidence="3" type="ORF">CELE_T27D12.4</name>
    <name evidence="5" type="ORF">T27D12.4</name>
</gene>
<protein>
    <submittedName>
        <fullName evidence="3">Patterned Expression Site</fullName>
    </submittedName>
</protein>
<feature type="compositionally biased region" description="Basic and acidic residues" evidence="1">
    <location>
        <begin position="173"/>
        <end position="185"/>
    </location>
</feature>
<feature type="transmembrane region" description="Helical" evidence="2">
    <location>
        <begin position="21"/>
        <end position="43"/>
    </location>
</feature>
<evidence type="ECO:0000313" key="3">
    <source>
        <dbReference type="EMBL" id="CCC42203.1"/>
    </source>
</evidence>
<dbReference type="EMBL" id="BX284602">
    <property type="protein sequence ID" value="CCC42203.1"/>
    <property type="molecule type" value="Genomic_DNA"/>
</dbReference>
<dbReference type="FunCoup" id="G5EGM7">
    <property type="interactions" value="242"/>
</dbReference>
<dbReference type="RefSeq" id="NP_001254317.1">
    <property type="nucleotide sequence ID" value="NM_001267388.2"/>
</dbReference>
<keyword evidence="2" id="KW-0472">Membrane</keyword>
<evidence type="ECO:0000256" key="1">
    <source>
        <dbReference type="SAM" id="MobiDB-lite"/>
    </source>
</evidence>
<dbReference type="Proteomes" id="UP000001940">
    <property type="component" value="Chromosome II"/>
</dbReference>
<feature type="compositionally biased region" description="Basic and acidic residues" evidence="1">
    <location>
        <begin position="68"/>
        <end position="96"/>
    </location>
</feature>
<feature type="compositionally biased region" description="Polar residues" evidence="1">
    <location>
        <begin position="100"/>
        <end position="114"/>
    </location>
</feature>
<feature type="compositionally biased region" description="Basic and acidic residues" evidence="1">
    <location>
        <begin position="209"/>
        <end position="233"/>
    </location>
</feature>
<evidence type="ECO:0000313" key="5">
    <source>
        <dbReference type="WormBase" id="T27D12.4a"/>
    </source>
</evidence>
<sequence length="476" mass="56379">MYHERDASSTCIASPAIKLPSSAAFCLFYRFCAFFSLILYLAFPVTMYHNQNQGGWPRGGGRRWRGNGGDRNRFNNRRSPDRRQSPPRDFGRDQYHQSHRSWSPESSRQEQWYPSPNRRYQERSSPEQYYFQKRRPRTPDRRSPRPGRYFPVFRRSFSPVQRHQMNRPFHSNESFRRSPSLERNYRGGSQNFSNASQTSDQQFHSNRCPAHEPRQFENDYHYHSRSPSFDRRSTQNQRRSSSPRNYERQGYFQRSSSPESGSPGGYRPRSQSPPARHPNFEDRYPQPPSDNYTPMRSLKSPEIDPIDFDRLRIELLKPEPVYVYRRQLEPIPNQQNNVIDNEPWVPDTAQANDVPSCLFHTNGYKNAIKSRPMREICNESYVNRKIRRPCVFCNKQHSVDECHEITNVEKRREFLEDAGICTRCLGRHSIRNCFNRAHYECDYCSDEDPDVEPHHSCLCPLPGTKTEFVDMSLFNF</sequence>
<feature type="region of interest" description="Disordered" evidence="1">
    <location>
        <begin position="52"/>
        <end position="302"/>
    </location>
</feature>
<dbReference type="GeneID" id="174819"/>
<dbReference type="PaxDb" id="6239-T27D12.4a"/>
<dbReference type="ExpressionAtlas" id="G5EGM7">
    <property type="expression patterns" value="baseline and differential"/>
</dbReference>
<dbReference type="IntAct" id="G5EGM7">
    <property type="interactions" value="1"/>
</dbReference>
<reference evidence="3 4" key="1">
    <citation type="journal article" date="1998" name="Science">
        <title>Genome sequence of the nematode C. elegans: a platform for investigating biology.</title>
        <authorList>
            <consortium name="The C. elegans sequencing consortium"/>
            <person name="Sulson J.E."/>
            <person name="Waterston R."/>
        </authorList>
    </citation>
    <scope>NUCLEOTIDE SEQUENCE [LARGE SCALE GENOMIC DNA]</scope>
    <source>
        <strain evidence="3 4">Bristol N2</strain>
    </source>
</reference>
<keyword evidence="2" id="KW-0812">Transmembrane</keyword>
<dbReference type="KEGG" id="cel:CELE_T27D12.4"/>
<dbReference type="OrthoDB" id="8046937at2759"/>
<dbReference type="OMA" id="DECHEIT"/>
<dbReference type="AlphaFoldDB" id="G5EGM7"/>
<organism evidence="3 4">
    <name type="scientific">Caenorhabditis elegans</name>
    <dbReference type="NCBI Taxonomy" id="6239"/>
    <lineage>
        <taxon>Eukaryota</taxon>
        <taxon>Metazoa</taxon>
        <taxon>Ecdysozoa</taxon>
        <taxon>Nematoda</taxon>
        <taxon>Chromadorea</taxon>
        <taxon>Rhabditida</taxon>
        <taxon>Rhabditina</taxon>
        <taxon>Rhabditomorpha</taxon>
        <taxon>Rhabditoidea</taxon>
        <taxon>Rhabditidae</taxon>
        <taxon>Peloderinae</taxon>
        <taxon>Caenorhabditis</taxon>
    </lineage>
</organism>
<dbReference type="eggNOG" id="KOG0017">
    <property type="taxonomic scope" value="Eukaryota"/>
</dbReference>
<feature type="compositionally biased region" description="Low complexity" evidence="1">
    <location>
        <begin position="234"/>
        <end position="244"/>
    </location>
</feature>
<dbReference type="HOGENOM" id="CLU_573956_0_0_1"/>
<name>G5EGM7_CAEEL</name>